<comment type="pathway">
    <text evidence="1 9">Glycan biosynthesis; sucrose metabolism.</text>
</comment>
<dbReference type="Gene3D" id="2.115.10.20">
    <property type="entry name" value="Glycosyl hydrolase domain, family 43"/>
    <property type="match status" value="1"/>
</dbReference>
<evidence type="ECO:0000256" key="2">
    <source>
        <dbReference type="ARBA" id="ARBA00009902"/>
    </source>
</evidence>
<evidence type="ECO:0000256" key="1">
    <source>
        <dbReference type="ARBA" id="ARBA00004914"/>
    </source>
</evidence>
<comment type="similarity">
    <text evidence="2 8">Belongs to the glycosyl hydrolase 32 family.</text>
</comment>
<feature type="domain" description="Glycosyl hydrolase family 32 N-terminal" evidence="10">
    <location>
        <begin position="37"/>
        <end position="332"/>
    </location>
</feature>
<name>A0A2T0BEQ6_9CLOT</name>
<dbReference type="GO" id="GO:0004564">
    <property type="term" value="F:beta-fructofuranosidase activity"/>
    <property type="evidence" value="ECO:0007669"/>
    <property type="project" value="UniProtKB-EC"/>
</dbReference>
<evidence type="ECO:0000259" key="10">
    <source>
        <dbReference type="Pfam" id="PF00251"/>
    </source>
</evidence>
<comment type="subcellular location">
    <subcellularLocation>
        <location evidence="9">Cytoplasm</location>
    </subcellularLocation>
</comment>
<organism evidence="12 13">
    <name type="scientific">Clostridium vincentii</name>
    <dbReference type="NCBI Taxonomy" id="52704"/>
    <lineage>
        <taxon>Bacteria</taxon>
        <taxon>Bacillati</taxon>
        <taxon>Bacillota</taxon>
        <taxon>Clostridia</taxon>
        <taxon>Eubacteriales</taxon>
        <taxon>Clostridiaceae</taxon>
        <taxon>Clostridium</taxon>
    </lineage>
</organism>
<keyword evidence="6 8" id="KW-0326">Glycosidase</keyword>
<feature type="domain" description="Glycosyl hydrolase family 32 C-terminal" evidence="11">
    <location>
        <begin position="346"/>
        <end position="454"/>
    </location>
</feature>
<keyword evidence="9" id="KW-0119">Carbohydrate metabolism</keyword>
<dbReference type="InterPro" id="IPR051214">
    <property type="entry name" value="GH32_Enzymes"/>
</dbReference>
<dbReference type="Proteomes" id="UP000239471">
    <property type="component" value="Unassembled WGS sequence"/>
</dbReference>
<dbReference type="SMART" id="SM00640">
    <property type="entry name" value="Glyco_32"/>
    <property type="match status" value="1"/>
</dbReference>
<gene>
    <name evidence="12" type="primary">scrB_2</name>
    <name evidence="12" type="ORF">CLVI_18030</name>
</gene>
<keyword evidence="13" id="KW-1185">Reference proteome</keyword>
<dbReference type="NCBIfam" id="TIGR01322">
    <property type="entry name" value="scrB_fam"/>
    <property type="match status" value="1"/>
</dbReference>
<evidence type="ECO:0000313" key="13">
    <source>
        <dbReference type="Proteomes" id="UP000239471"/>
    </source>
</evidence>
<dbReference type="InterPro" id="IPR001362">
    <property type="entry name" value="Glyco_hydro_32"/>
</dbReference>
<dbReference type="Pfam" id="PF00251">
    <property type="entry name" value="Glyco_hydro_32N"/>
    <property type="match status" value="1"/>
</dbReference>
<dbReference type="GO" id="GO:0005737">
    <property type="term" value="C:cytoplasm"/>
    <property type="evidence" value="ECO:0007669"/>
    <property type="project" value="UniProtKB-SubCell"/>
</dbReference>
<comment type="function">
    <text evidence="9">Enables the bacterium to metabolize sucrose as a sole carbon source.</text>
</comment>
<dbReference type="EC" id="3.2.1.26" evidence="3 8"/>
<accession>A0A2T0BEQ6</accession>
<evidence type="ECO:0000256" key="8">
    <source>
        <dbReference type="RuleBase" id="RU362110"/>
    </source>
</evidence>
<evidence type="ECO:0000259" key="11">
    <source>
        <dbReference type="Pfam" id="PF08244"/>
    </source>
</evidence>
<proteinExistence type="inferred from homology"/>
<dbReference type="UniPathway" id="UPA00238"/>
<comment type="caution">
    <text evidence="12">The sequence shown here is derived from an EMBL/GenBank/DDBJ whole genome shotgun (WGS) entry which is preliminary data.</text>
</comment>
<dbReference type="InterPro" id="IPR013189">
    <property type="entry name" value="Glyco_hydro_32_C"/>
</dbReference>
<dbReference type="InterPro" id="IPR018053">
    <property type="entry name" value="Glyco_hydro_32_AS"/>
</dbReference>
<dbReference type="PANTHER" id="PTHR43101:SF1">
    <property type="entry name" value="BETA-FRUCTOSIDASE"/>
    <property type="match status" value="1"/>
</dbReference>
<dbReference type="Gene3D" id="2.60.120.560">
    <property type="entry name" value="Exo-inulinase, domain 1"/>
    <property type="match status" value="1"/>
</dbReference>
<evidence type="ECO:0000256" key="4">
    <source>
        <dbReference type="ARBA" id="ARBA00019623"/>
    </source>
</evidence>
<evidence type="ECO:0000313" key="12">
    <source>
        <dbReference type="EMBL" id="PRR82297.1"/>
    </source>
</evidence>
<dbReference type="SUPFAM" id="SSF75005">
    <property type="entry name" value="Arabinanase/levansucrase/invertase"/>
    <property type="match status" value="1"/>
</dbReference>
<dbReference type="RefSeq" id="WP_170065633.1">
    <property type="nucleotide sequence ID" value="NZ_PVXQ01000017.1"/>
</dbReference>
<protein>
    <recommendedName>
        <fullName evidence="4 8">Sucrose-6-phosphate hydrolase</fullName>
        <ecNumber evidence="3 8">3.2.1.26</ecNumber>
    </recommendedName>
    <alternativeName>
        <fullName evidence="7 9">Invertase</fullName>
    </alternativeName>
</protein>
<dbReference type="PANTHER" id="PTHR43101">
    <property type="entry name" value="BETA-FRUCTOSIDASE"/>
    <property type="match status" value="1"/>
</dbReference>
<evidence type="ECO:0000256" key="6">
    <source>
        <dbReference type="ARBA" id="ARBA00023295"/>
    </source>
</evidence>
<dbReference type="InterPro" id="IPR013148">
    <property type="entry name" value="Glyco_hydro_32_N"/>
</dbReference>
<evidence type="ECO:0000256" key="3">
    <source>
        <dbReference type="ARBA" id="ARBA00012758"/>
    </source>
</evidence>
<evidence type="ECO:0000256" key="9">
    <source>
        <dbReference type="RuleBase" id="RU365015"/>
    </source>
</evidence>
<dbReference type="CDD" id="cd18623">
    <property type="entry name" value="GH32_ScrB-like"/>
    <property type="match status" value="1"/>
</dbReference>
<dbReference type="SUPFAM" id="SSF49899">
    <property type="entry name" value="Concanavalin A-like lectins/glucanases"/>
    <property type="match status" value="1"/>
</dbReference>
<dbReference type="Pfam" id="PF08244">
    <property type="entry name" value="Glyco_hydro_32C"/>
    <property type="match status" value="1"/>
</dbReference>
<dbReference type="InterPro" id="IPR006232">
    <property type="entry name" value="Suc6P_hydrolase"/>
</dbReference>
<evidence type="ECO:0000256" key="5">
    <source>
        <dbReference type="ARBA" id="ARBA00022801"/>
    </source>
</evidence>
<dbReference type="EMBL" id="PVXQ01000017">
    <property type="protein sequence ID" value="PRR82297.1"/>
    <property type="molecule type" value="Genomic_DNA"/>
</dbReference>
<dbReference type="GO" id="GO:0005985">
    <property type="term" value="P:sucrose metabolic process"/>
    <property type="evidence" value="ECO:0007669"/>
    <property type="project" value="UniProtKB-UniPathway"/>
</dbReference>
<dbReference type="InterPro" id="IPR013320">
    <property type="entry name" value="ConA-like_dom_sf"/>
</dbReference>
<keyword evidence="9" id="KW-0963">Cytoplasm</keyword>
<dbReference type="AlphaFoldDB" id="A0A2T0BEQ6"/>
<dbReference type="PROSITE" id="PS00609">
    <property type="entry name" value="GLYCOSYL_HYDROL_F32"/>
    <property type="match status" value="1"/>
</dbReference>
<comment type="catalytic activity">
    <reaction evidence="8">
        <text>Hydrolysis of terminal non-reducing beta-D-fructofuranoside residues in beta-D-fructofuranosides.</text>
        <dbReference type="EC" id="3.2.1.26"/>
    </reaction>
</comment>
<reference evidence="12 13" key="1">
    <citation type="submission" date="2018-03" db="EMBL/GenBank/DDBJ databases">
        <title>Genome sequence of Clostridium vincentii DSM 10228.</title>
        <authorList>
            <person name="Poehlein A."/>
            <person name="Daniel R."/>
        </authorList>
    </citation>
    <scope>NUCLEOTIDE SEQUENCE [LARGE SCALE GENOMIC DNA]</scope>
    <source>
        <strain evidence="12 13">DSM 10228</strain>
    </source>
</reference>
<keyword evidence="5 8" id="KW-0378">Hydrolase</keyword>
<sequence>MKFQTFNHYTYLEDKHIYYLKQLENFVQKSSFLPHYHLYPKTGLMNDPNGLAYFNNQYHFFYQWFPFEPNHGMKHWGHAKSADLVHWEDKAIALIPNQEYEKNGCYSGNSIEKDGLLYLFYTANYKTPQGKIPKQAVCIMDKSGIIQKSEKNPIIDGAPEGMSGEIRDPFVFERDGSYYMLLGAKDEHDVGQLLLYTSQNLIDWGYQGIISLPIDKGYMLECPSLIQVEGKDVLIISPMGLEKEETRYQNQFSTVYLVGKLDLSDKVFYAEYSNEVDSGFDFYAPQAFYGKNNVPMMVAWFGCGEQELPSDKDMWKHGLTMPYELKLKQNHLTHFVVPELLEQFKQKQPFHNQKLSTESNSYHLAFEVSNHQDVMSIQFGSSRDYWKLQFNFKQNQICVDRSHLSLPVDVPNGEIRKTIGLNKNSYQVDVFIDNSFVEIFINEGRKSFAFRTFNMTTKHHDILFDWEAIGEIGYYQS</sequence>
<dbReference type="InterPro" id="IPR023296">
    <property type="entry name" value="Glyco_hydro_beta-prop_sf"/>
</dbReference>
<evidence type="ECO:0000256" key="7">
    <source>
        <dbReference type="ARBA" id="ARBA00033367"/>
    </source>
</evidence>